<evidence type="ECO:0000256" key="4">
    <source>
        <dbReference type="ARBA" id="ARBA00022475"/>
    </source>
</evidence>
<gene>
    <name evidence="11" type="ORF">IAC75_00105</name>
</gene>
<evidence type="ECO:0000256" key="8">
    <source>
        <dbReference type="ARBA" id="ARBA00023136"/>
    </source>
</evidence>
<feature type="transmembrane region" description="Helical" evidence="10">
    <location>
        <begin position="187"/>
        <end position="205"/>
    </location>
</feature>
<dbReference type="InterPro" id="IPR050222">
    <property type="entry name" value="MATE_MdtK"/>
</dbReference>
<reference evidence="11" key="2">
    <citation type="journal article" date="2021" name="PeerJ">
        <title>Extensive microbial diversity within the chicken gut microbiome revealed by metagenomics and culture.</title>
        <authorList>
            <person name="Gilroy R."/>
            <person name="Ravi A."/>
            <person name="Getino M."/>
            <person name="Pursley I."/>
            <person name="Horton D.L."/>
            <person name="Alikhan N.F."/>
            <person name="Baker D."/>
            <person name="Gharbi K."/>
            <person name="Hall N."/>
            <person name="Watson M."/>
            <person name="Adriaenssens E.M."/>
            <person name="Foster-Nyarko E."/>
            <person name="Jarju S."/>
            <person name="Secka A."/>
            <person name="Antonio M."/>
            <person name="Oren A."/>
            <person name="Chaudhuri R.R."/>
            <person name="La Ragione R."/>
            <person name="Hildebrand F."/>
            <person name="Pallen M.J."/>
        </authorList>
    </citation>
    <scope>NUCLEOTIDE SEQUENCE</scope>
    <source>
        <strain evidence="11">10669</strain>
    </source>
</reference>
<name>A0A9D1NIK5_9BACT</name>
<dbReference type="Proteomes" id="UP000886812">
    <property type="component" value="Unassembled WGS sequence"/>
</dbReference>
<organism evidence="11 12">
    <name type="scientific">Candidatus Spyradosoma merdigallinarum</name>
    <dbReference type="NCBI Taxonomy" id="2840950"/>
    <lineage>
        <taxon>Bacteria</taxon>
        <taxon>Pseudomonadati</taxon>
        <taxon>Verrucomicrobiota</taxon>
        <taxon>Opitutia</taxon>
        <taxon>Opitutia incertae sedis</taxon>
        <taxon>Candidatus Spyradosoma</taxon>
    </lineage>
</organism>
<dbReference type="PANTHER" id="PTHR43298:SF2">
    <property type="entry name" value="FMN_FAD EXPORTER YEEO-RELATED"/>
    <property type="match status" value="1"/>
</dbReference>
<feature type="transmembrane region" description="Helical" evidence="10">
    <location>
        <begin position="154"/>
        <end position="181"/>
    </location>
</feature>
<evidence type="ECO:0000313" key="11">
    <source>
        <dbReference type="EMBL" id="HIV03545.1"/>
    </source>
</evidence>
<evidence type="ECO:0000256" key="6">
    <source>
        <dbReference type="ARBA" id="ARBA00022989"/>
    </source>
</evidence>
<evidence type="ECO:0000256" key="10">
    <source>
        <dbReference type="SAM" id="Phobius"/>
    </source>
</evidence>
<reference evidence="11" key="1">
    <citation type="submission" date="2020-10" db="EMBL/GenBank/DDBJ databases">
        <authorList>
            <person name="Gilroy R."/>
        </authorList>
    </citation>
    <scope>NUCLEOTIDE SEQUENCE</scope>
    <source>
        <strain evidence="11">10669</strain>
    </source>
</reference>
<dbReference type="EMBL" id="DVOG01000004">
    <property type="protein sequence ID" value="HIV03545.1"/>
    <property type="molecule type" value="Genomic_DNA"/>
</dbReference>
<keyword evidence="5 10" id="KW-0812">Transmembrane</keyword>
<keyword evidence="6 10" id="KW-1133">Transmembrane helix</keyword>
<comment type="caution">
    <text evidence="11">The sequence shown here is derived from an EMBL/GenBank/DDBJ whole genome shotgun (WGS) entry which is preliminary data.</text>
</comment>
<evidence type="ECO:0000313" key="12">
    <source>
        <dbReference type="Proteomes" id="UP000886812"/>
    </source>
</evidence>
<dbReference type="InterPro" id="IPR048279">
    <property type="entry name" value="MdtK-like"/>
</dbReference>
<feature type="transmembrane region" description="Helical" evidence="10">
    <location>
        <begin position="259"/>
        <end position="279"/>
    </location>
</feature>
<feature type="transmembrane region" description="Helical" evidence="10">
    <location>
        <begin position="343"/>
        <end position="361"/>
    </location>
</feature>
<feature type="transmembrane region" description="Helical" evidence="10">
    <location>
        <begin position="7"/>
        <end position="29"/>
    </location>
</feature>
<keyword evidence="3" id="KW-0050">Antiport</keyword>
<dbReference type="GO" id="GO:0042910">
    <property type="term" value="F:xenobiotic transmembrane transporter activity"/>
    <property type="evidence" value="ECO:0007669"/>
    <property type="project" value="InterPro"/>
</dbReference>
<feature type="transmembrane region" description="Helical" evidence="10">
    <location>
        <begin position="81"/>
        <end position="106"/>
    </location>
</feature>
<feature type="transmembrane region" description="Helical" evidence="10">
    <location>
        <begin position="373"/>
        <end position="396"/>
    </location>
</feature>
<feature type="transmembrane region" description="Helical" evidence="10">
    <location>
        <begin position="49"/>
        <end position="69"/>
    </location>
</feature>
<feature type="transmembrane region" description="Helical" evidence="10">
    <location>
        <begin position="118"/>
        <end position="142"/>
    </location>
</feature>
<proteinExistence type="predicted"/>
<evidence type="ECO:0000256" key="7">
    <source>
        <dbReference type="ARBA" id="ARBA00023065"/>
    </source>
</evidence>
<sequence length="434" mass="46023">MKYTFRLSVPIAVGLIGQGLFGVIDTLMVGNMLGEHALAAATLANNVNYVPQVVVVGLCSAIPVLTAQARGAGKDAAVPGVLRHGLLVCLGFSLVGAALVCAFSLFDGLTALGQPENVAADAKIFSCIIALSVPAAAGFQAVKSFRDASGGQWISLLWIALGLLANIFLNWALMTGAFFFPNWGLEGAAAGTLFSRIFSFLGITFHERLRCEFRDGFTLRELRENLRIALPSSLHILFEAGLFIVSPFFMGWIGEASIAANQVAITISSLVYMCPLGISQALSIRIGEAFGQKNLPRIRAVFFGSALFTMALMGGIALIQIYFRQQIPALFNLGETASLLAENILLATAAYMIFDAFQTVAAGALRGLGDVRVIAGAAFVSYWIVGCPTALILAFPLGLGGVGVWIGLATGLALNALILGARMHKNLFRRRVFI</sequence>
<dbReference type="PANTHER" id="PTHR43298">
    <property type="entry name" value="MULTIDRUG RESISTANCE PROTEIN NORM-RELATED"/>
    <property type="match status" value="1"/>
</dbReference>
<evidence type="ECO:0000256" key="2">
    <source>
        <dbReference type="ARBA" id="ARBA00022448"/>
    </source>
</evidence>
<feature type="transmembrane region" description="Helical" evidence="10">
    <location>
        <begin position="226"/>
        <end position="253"/>
    </location>
</feature>
<dbReference type="PIRSF" id="PIRSF006603">
    <property type="entry name" value="DinF"/>
    <property type="match status" value="1"/>
</dbReference>
<keyword evidence="8 10" id="KW-0472">Membrane</keyword>
<keyword evidence="7" id="KW-0406">Ion transport</keyword>
<dbReference type="Pfam" id="PF01554">
    <property type="entry name" value="MatE"/>
    <property type="match status" value="2"/>
</dbReference>
<evidence type="ECO:0000256" key="3">
    <source>
        <dbReference type="ARBA" id="ARBA00022449"/>
    </source>
</evidence>
<dbReference type="InterPro" id="IPR002528">
    <property type="entry name" value="MATE_fam"/>
</dbReference>
<dbReference type="AlphaFoldDB" id="A0A9D1NIK5"/>
<feature type="transmembrane region" description="Helical" evidence="10">
    <location>
        <begin position="402"/>
        <end position="421"/>
    </location>
</feature>
<evidence type="ECO:0000256" key="1">
    <source>
        <dbReference type="ARBA" id="ARBA00004651"/>
    </source>
</evidence>
<dbReference type="GO" id="GO:0006811">
    <property type="term" value="P:monoatomic ion transport"/>
    <property type="evidence" value="ECO:0007669"/>
    <property type="project" value="UniProtKB-KW"/>
</dbReference>
<dbReference type="NCBIfam" id="TIGR00797">
    <property type="entry name" value="matE"/>
    <property type="match status" value="1"/>
</dbReference>
<comment type="subcellular location">
    <subcellularLocation>
        <location evidence="1">Cell membrane</location>
        <topology evidence="1">Multi-pass membrane protein</topology>
    </subcellularLocation>
</comment>
<accession>A0A9D1NIK5</accession>
<evidence type="ECO:0000256" key="9">
    <source>
        <dbReference type="ARBA" id="ARBA00031636"/>
    </source>
</evidence>
<feature type="transmembrane region" description="Helical" evidence="10">
    <location>
        <begin position="300"/>
        <end position="323"/>
    </location>
</feature>
<evidence type="ECO:0000256" key="5">
    <source>
        <dbReference type="ARBA" id="ARBA00022692"/>
    </source>
</evidence>
<dbReference type="GO" id="GO:0005886">
    <property type="term" value="C:plasma membrane"/>
    <property type="evidence" value="ECO:0007669"/>
    <property type="project" value="UniProtKB-SubCell"/>
</dbReference>
<protein>
    <recommendedName>
        <fullName evidence="9">Multidrug-efflux transporter</fullName>
    </recommendedName>
</protein>
<keyword evidence="4" id="KW-1003">Cell membrane</keyword>
<keyword evidence="2" id="KW-0813">Transport</keyword>
<dbReference type="GO" id="GO:0015297">
    <property type="term" value="F:antiporter activity"/>
    <property type="evidence" value="ECO:0007669"/>
    <property type="project" value="UniProtKB-KW"/>
</dbReference>